<evidence type="ECO:0000313" key="1">
    <source>
        <dbReference type="EMBL" id="QOY55409.1"/>
    </source>
</evidence>
<sequence length="71" mass="8036">MTGTEELAVKQYMKSKHNFNFLKERIKKGSTFGEALVESGADRYTIDLILRGITTLNEGNSLVSVRNTHLY</sequence>
<keyword evidence="2" id="KW-1185">Reference proteome</keyword>
<gene>
    <name evidence="1" type="ORF">HUE87_04005</name>
</gene>
<dbReference type="RefSeq" id="WP_194367449.1">
    <property type="nucleotide sequence ID" value="NZ_CP054493.1"/>
</dbReference>
<dbReference type="EMBL" id="CP054493">
    <property type="protein sequence ID" value="QOY55409.1"/>
    <property type="molecule type" value="Genomic_DNA"/>
</dbReference>
<accession>A0A7S7RR72</accession>
<name>A0A7S7RR72_9BACT</name>
<protein>
    <submittedName>
        <fullName evidence="1">Uncharacterized protein</fullName>
    </submittedName>
</protein>
<evidence type="ECO:0000313" key="2">
    <source>
        <dbReference type="Proteomes" id="UP000593836"/>
    </source>
</evidence>
<dbReference type="KEGG" id="smas:HUE87_04005"/>
<reference evidence="1 2" key="1">
    <citation type="submission" date="2020-05" db="EMBL/GenBank/DDBJ databases">
        <title>Sulfurimonas marisnigri, sp. nov., and Sulfurimonas baltica, sp. nov., manganese oxide reducing chemolithoautotrophs of the class Epsilonproteobacteria isolated from the pelagic redoxclines of the Black and Baltic Seas and emended description of the genus Sulfurimonas.</title>
        <authorList>
            <person name="Henkel J.V."/>
            <person name="Laudan C."/>
            <person name="Werner J."/>
            <person name="Neu T."/>
            <person name="Plewe S."/>
            <person name="Sproer C."/>
            <person name="Bunk B."/>
            <person name="Schulz-Vogt H.N."/>
        </authorList>
    </citation>
    <scope>NUCLEOTIDE SEQUENCE [LARGE SCALE GENOMIC DNA]</scope>
    <source>
        <strain evidence="1 2">SoZ1</strain>
    </source>
</reference>
<dbReference type="AlphaFoldDB" id="A0A7S7RR72"/>
<dbReference type="Proteomes" id="UP000593836">
    <property type="component" value="Chromosome"/>
</dbReference>
<proteinExistence type="predicted"/>
<organism evidence="1 2">
    <name type="scientific">Candidatus Sulfurimonas marisnigri</name>
    <dbReference type="NCBI Taxonomy" id="2740405"/>
    <lineage>
        <taxon>Bacteria</taxon>
        <taxon>Pseudomonadati</taxon>
        <taxon>Campylobacterota</taxon>
        <taxon>Epsilonproteobacteria</taxon>
        <taxon>Campylobacterales</taxon>
        <taxon>Sulfurimonadaceae</taxon>
        <taxon>Sulfurimonas</taxon>
    </lineage>
</organism>